<evidence type="ECO:0000313" key="1">
    <source>
        <dbReference type="EMBL" id="RBP05428.1"/>
    </source>
</evidence>
<sequence>MNITFKDIYEYLKLEMGKNESRSYYYVYFLNRNHMCKTRLRLIEIGVL</sequence>
<evidence type="ECO:0000313" key="2">
    <source>
        <dbReference type="Proteomes" id="UP000252118"/>
    </source>
</evidence>
<comment type="caution">
    <text evidence="1">The sequence shown here is derived from an EMBL/GenBank/DDBJ whole genome shotgun (WGS) entry which is preliminary data.</text>
</comment>
<dbReference type="EMBL" id="QNRJ01000004">
    <property type="protein sequence ID" value="RBP05428.1"/>
    <property type="molecule type" value="Genomic_DNA"/>
</dbReference>
<organism evidence="1 2">
    <name type="scientific">Rossellomorea aquimaris</name>
    <dbReference type="NCBI Taxonomy" id="189382"/>
    <lineage>
        <taxon>Bacteria</taxon>
        <taxon>Bacillati</taxon>
        <taxon>Bacillota</taxon>
        <taxon>Bacilli</taxon>
        <taxon>Bacillales</taxon>
        <taxon>Bacillaceae</taxon>
        <taxon>Rossellomorea</taxon>
    </lineage>
</organism>
<dbReference type="AlphaFoldDB" id="A0A366ESQ7"/>
<dbReference type="Proteomes" id="UP000252118">
    <property type="component" value="Unassembled WGS sequence"/>
</dbReference>
<reference evidence="1 2" key="1">
    <citation type="submission" date="2018-06" db="EMBL/GenBank/DDBJ databases">
        <title>Freshwater and sediment microbial communities from various areas in North America, analyzing microbe dynamics in response to fracking.</title>
        <authorList>
            <person name="Lamendella R."/>
        </authorList>
    </citation>
    <scope>NUCLEOTIDE SEQUENCE [LARGE SCALE GENOMIC DNA]</scope>
    <source>
        <strain evidence="1 2">97B</strain>
    </source>
</reference>
<protein>
    <submittedName>
        <fullName evidence="1">Uncharacterized protein</fullName>
    </submittedName>
</protein>
<gene>
    <name evidence="1" type="ORF">DET59_104145</name>
</gene>
<accession>A0A366ESQ7</accession>
<name>A0A366ESQ7_9BACI</name>
<proteinExistence type="predicted"/>